<dbReference type="SUPFAM" id="SSF57879">
    <property type="entry name" value="Zinc domain conserved in yeast copper-regulated transcription factors"/>
    <property type="match status" value="1"/>
</dbReference>
<dbReference type="PANTHER" id="PTHR28088">
    <property type="entry name" value="TRANSCRIPTIONAL ACTIVATOR HAA1-RELATED"/>
    <property type="match status" value="1"/>
</dbReference>
<reference evidence="9 10" key="1">
    <citation type="submission" date="2016-07" db="EMBL/GenBank/DDBJ databases">
        <title>Pervasive Adenine N6-methylation of Active Genes in Fungi.</title>
        <authorList>
            <consortium name="DOE Joint Genome Institute"/>
            <person name="Mondo S.J."/>
            <person name="Dannebaum R.O."/>
            <person name="Kuo R.C."/>
            <person name="Labutti K."/>
            <person name="Haridas S."/>
            <person name="Kuo A."/>
            <person name="Salamov A."/>
            <person name="Ahrendt S.R."/>
            <person name="Lipzen A."/>
            <person name="Sullivan W."/>
            <person name="Andreopoulos W.B."/>
            <person name="Clum A."/>
            <person name="Lindquist E."/>
            <person name="Daum C."/>
            <person name="Ramamoorthy G.K."/>
            <person name="Gryganskyi A."/>
            <person name="Culley D."/>
            <person name="Magnuson J.K."/>
            <person name="James T.Y."/>
            <person name="O'Malley M.A."/>
            <person name="Stajich J.E."/>
            <person name="Spatafora J.W."/>
            <person name="Visel A."/>
            <person name="Grigoriev I.V."/>
        </authorList>
    </citation>
    <scope>NUCLEOTIDE SEQUENCE [LARGE SCALE GENOMIC DNA]</scope>
    <source>
        <strain evidence="9 10">NRRL 2496</strain>
    </source>
</reference>
<dbReference type="InterPro" id="IPR001083">
    <property type="entry name" value="Cu_fist_DNA-bd_dom"/>
</dbReference>
<evidence type="ECO:0000256" key="2">
    <source>
        <dbReference type="ARBA" id="ARBA00022723"/>
    </source>
</evidence>
<feature type="non-terminal residue" evidence="9">
    <location>
        <position position="1"/>
    </location>
</feature>
<keyword evidence="7" id="KW-0539">Nucleus</keyword>
<evidence type="ECO:0000313" key="9">
    <source>
        <dbReference type="EMBL" id="ORY92013.1"/>
    </source>
</evidence>
<evidence type="ECO:0000256" key="3">
    <source>
        <dbReference type="ARBA" id="ARBA00022833"/>
    </source>
</evidence>
<keyword evidence="10" id="KW-1185">Reference proteome</keyword>
<dbReference type="GO" id="GO:0000978">
    <property type="term" value="F:RNA polymerase II cis-regulatory region sequence-specific DNA binding"/>
    <property type="evidence" value="ECO:0007669"/>
    <property type="project" value="TreeGrafter"/>
</dbReference>
<evidence type="ECO:0000256" key="6">
    <source>
        <dbReference type="ARBA" id="ARBA00023163"/>
    </source>
</evidence>
<accession>A0A1X2H2K7</accession>
<name>A0A1X2H2K7_SYNRA</name>
<dbReference type="InParanoid" id="A0A1X2H2K7"/>
<keyword evidence="4" id="KW-0186">Copper</keyword>
<feature type="domain" description="Copper-fist" evidence="8">
    <location>
        <begin position="1"/>
        <end position="25"/>
    </location>
</feature>
<dbReference type="GO" id="GO:0000981">
    <property type="term" value="F:DNA-binding transcription factor activity, RNA polymerase II-specific"/>
    <property type="evidence" value="ECO:0007669"/>
    <property type="project" value="TreeGrafter"/>
</dbReference>
<dbReference type="Pfam" id="PF00649">
    <property type="entry name" value="Copper-fist"/>
    <property type="match status" value="1"/>
</dbReference>
<dbReference type="EMBL" id="MCGN01000010">
    <property type="protein sequence ID" value="ORY92013.1"/>
    <property type="molecule type" value="Genomic_DNA"/>
</dbReference>
<dbReference type="GO" id="GO:0005634">
    <property type="term" value="C:nucleus"/>
    <property type="evidence" value="ECO:0007669"/>
    <property type="project" value="UniProtKB-SubCell"/>
</dbReference>
<keyword evidence="5" id="KW-0805">Transcription regulation</keyword>
<dbReference type="GO" id="GO:0006878">
    <property type="term" value="P:intracellular copper ion homeostasis"/>
    <property type="evidence" value="ECO:0007669"/>
    <property type="project" value="TreeGrafter"/>
</dbReference>
<evidence type="ECO:0000256" key="4">
    <source>
        <dbReference type="ARBA" id="ARBA00023008"/>
    </source>
</evidence>
<comment type="subcellular location">
    <subcellularLocation>
        <location evidence="1">Nucleus</location>
    </subcellularLocation>
</comment>
<sequence>QGHRASHCSHADRPLVEIKKKGRPATQCVRCRELRTSRQLHVKCDCNDTSSGLFSVSRDYAWTYSCLMQVQIRRHDEEKRQQVRYTDILMISIRFKYDF</sequence>
<dbReference type="PANTHER" id="PTHR28088:SF5">
    <property type="entry name" value="TRANSCRIPTIONAL ACTIVATOR HAA1-RELATED"/>
    <property type="match status" value="1"/>
</dbReference>
<dbReference type="Proteomes" id="UP000242180">
    <property type="component" value="Unassembled WGS sequence"/>
</dbReference>
<keyword evidence="3" id="KW-0862">Zinc</keyword>
<proteinExistence type="predicted"/>
<organism evidence="9 10">
    <name type="scientific">Syncephalastrum racemosum</name>
    <name type="common">Filamentous fungus</name>
    <dbReference type="NCBI Taxonomy" id="13706"/>
    <lineage>
        <taxon>Eukaryota</taxon>
        <taxon>Fungi</taxon>
        <taxon>Fungi incertae sedis</taxon>
        <taxon>Mucoromycota</taxon>
        <taxon>Mucoromycotina</taxon>
        <taxon>Mucoromycetes</taxon>
        <taxon>Mucorales</taxon>
        <taxon>Syncephalastraceae</taxon>
        <taxon>Syncephalastrum</taxon>
    </lineage>
</organism>
<dbReference type="InterPro" id="IPR051763">
    <property type="entry name" value="Copper_Homeo_Regul"/>
</dbReference>
<gene>
    <name evidence="9" type="ORF">BCR43DRAFT_446199</name>
</gene>
<evidence type="ECO:0000256" key="5">
    <source>
        <dbReference type="ARBA" id="ARBA00023015"/>
    </source>
</evidence>
<dbReference type="GO" id="GO:0005507">
    <property type="term" value="F:copper ion binding"/>
    <property type="evidence" value="ECO:0007669"/>
    <property type="project" value="InterPro"/>
</dbReference>
<comment type="caution">
    <text evidence="9">The sequence shown here is derived from an EMBL/GenBank/DDBJ whole genome shotgun (WGS) entry which is preliminary data.</text>
</comment>
<dbReference type="PROSITE" id="PS50073">
    <property type="entry name" value="COPPER_FIST_2"/>
    <property type="match status" value="1"/>
</dbReference>
<protein>
    <recommendedName>
        <fullName evidence="8">Copper-fist domain-containing protein</fullName>
    </recommendedName>
</protein>
<dbReference type="OrthoDB" id="5600085at2759"/>
<evidence type="ECO:0000256" key="7">
    <source>
        <dbReference type="ARBA" id="ARBA00023242"/>
    </source>
</evidence>
<evidence type="ECO:0000256" key="1">
    <source>
        <dbReference type="ARBA" id="ARBA00004123"/>
    </source>
</evidence>
<evidence type="ECO:0000259" key="8">
    <source>
        <dbReference type="PROSITE" id="PS50073"/>
    </source>
</evidence>
<dbReference type="GO" id="GO:0045944">
    <property type="term" value="P:positive regulation of transcription by RNA polymerase II"/>
    <property type="evidence" value="ECO:0007669"/>
    <property type="project" value="TreeGrafter"/>
</dbReference>
<dbReference type="SMART" id="SM01090">
    <property type="entry name" value="Copper-fist"/>
    <property type="match status" value="1"/>
</dbReference>
<dbReference type="STRING" id="13706.A0A1X2H2K7"/>
<dbReference type="AlphaFoldDB" id="A0A1X2H2K7"/>
<evidence type="ECO:0000313" key="10">
    <source>
        <dbReference type="Proteomes" id="UP000242180"/>
    </source>
</evidence>
<dbReference type="GO" id="GO:0006879">
    <property type="term" value="P:intracellular iron ion homeostasis"/>
    <property type="evidence" value="ECO:0007669"/>
    <property type="project" value="TreeGrafter"/>
</dbReference>
<dbReference type="InterPro" id="IPR036395">
    <property type="entry name" value="Cu_fist_DNA-bd_dom_sf"/>
</dbReference>
<keyword evidence="6" id="KW-0804">Transcription</keyword>
<dbReference type="Gene3D" id="3.90.430.10">
    <property type="entry name" value="Copper fist DNA-binding domain"/>
    <property type="match status" value="1"/>
</dbReference>
<keyword evidence="2" id="KW-0479">Metal-binding</keyword>